<proteinExistence type="predicted"/>
<dbReference type="EMBL" id="NTFH01000010">
    <property type="protein sequence ID" value="PHQ14290.1"/>
    <property type="molecule type" value="Genomic_DNA"/>
</dbReference>
<keyword evidence="5" id="KW-1185">Reference proteome</keyword>
<accession>A0A2G1UIP2</accession>
<reference evidence="4 5" key="1">
    <citation type="submission" date="2017-09" db="EMBL/GenBank/DDBJ databases">
        <title>The draft genome sequences of Marinobacter sp. PWS21.</title>
        <authorList>
            <person name="Cao J."/>
        </authorList>
    </citation>
    <scope>NUCLEOTIDE SEQUENCE [LARGE SCALE GENOMIC DNA]</scope>
    <source>
        <strain evidence="4 5">PWS21</strain>
    </source>
</reference>
<feature type="signal peptide" evidence="2">
    <location>
        <begin position="1"/>
        <end position="22"/>
    </location>
</feature>
<dbReference type="InterPro" id="IPR025433">
    <property type="entry name" value="DUF4168"/>
</dbReference>
<evidence type="ECO:0000313" key="4">
    <source>
        <dbReference type="EMBL" id="PHQ14290.1"/>
    </source>
</evidence>
<dbReference type="RefSeq" id="WP_099615243.1">
    <property type="nucleotide sequence ID" value="NZ_KZ319373.1"/>
</dbReference>
<keyword evidence="2" id="KW-0732">Signal</keyword>
<feature type="region of interest" description="Disordered" evidence="1">
    <location>
        <begin position="22"/>
        <end position="48"/>
    </location>
</feature>
<dbReference type="AlphaFoldDB" id="A0A2G1UIP2"/>
<organism evidence="4 5">
    <name type="scientific">Marinobacter profundi</name>
    <dbReference type="NCBI Taxonomy" id="2666256"/>
    <lineage>
        <taxon>Bacteria</taxon>
        <taxon>Pseudomonadati</taxon>
        <taxon>Pseudomonadota</taxon>
        <taxon>Gammaproteobacteria</taxon>
        <taxon>Pseudomonadales</taxon>
        <taxon>Marinobacteraceae</taxon>
        <taxon>Marinobacter</taxon>
    </lineage>
</organism>
<name>A0A2G1UIP2_9GAMM</name>
<feature type="chain" id="PRO_5013713180" description="DUF4168 domain-containing protein" evidence="2">
    <location>
        <begin position="23"/>
        <end position="129"/>
    </location>
</feature>
<feature type="compositionally biased region" description="Polar residues" evidence="1">
    <location>
        <begin position="33"/>
        <end position="48"/>
    </location>
</feature>
<protein>
    <recommendedName>
        <fullName evidence="3">DUF4168 domain-containing protein</fullName>
    </recommendedName>
</protein>
<evidence type="ECO:0000256" key="2">
    <source>
        <dbReference type="SAM" id="SignalP"/>
    </source>
</evidence>
<dbReference type="Proteomes" id="UP000231409">
    <property type="component" value="Unassembled WGS sequence"/>
</dbReference>
<comment type="caution">
    <text evidence="4">The sequence shown here is derived from an EMBL/GenBank/DDBJ whole genome shotgun (WGS) entry which is preliminary data.</text>
</comment>
<dbReference type="Pfam" id="PF13767">
    <property type="entry name" value="DUF4168"/>
    <property type="match status" value="1"/>
</dbReference>
<gene>
    <name evidence="4" type="ORF">CLH61_13290</name>
</gene>
<evidence type="ECO:0000313" key="5">
    <source>
        <dbReference type="Proteomes" id="UP000231409"/>
    </source>
</evidence>
<evidence type="ECO:0000259" key="3">
    <source>
        <dbReference type="Pfam" id="PF13767"/>
    </source>
</evidence>
<evidence type="ECO:0000256" key="1">
    <source>
        <dbReference type="SAM" id="MobiDB-lite"/>
    </source>
</evidence>
<sequence>MNKLLTSLTVSMALLAAGPALAQQNPKPADQGSGYSEPSAAGTQDTNFNDEQLRNFVEAQQGITEIRDEYMAKIEKAGSQEKAQELQMEANDQMVTVIKDAGLDIPTYNSIATAYNSEPKVRNRVDALM</sequence>
<feature type="domain" description="DUF4168" evidence="3">
    <location>
        <begin position="49"/>
        <end position="125"/>
    </location>
</feature>